<dbReference type="Pfam" id="PF13377">
    <property type="entry name" value="Peripla_BP_3"/>
    <property type="match status" value="1"/>
</dbReference>
<dbReference type="Proteomes" id="UP001500620">
    <property type="component" value="Unassembled WGS sequence"/>
</dbReference>
<keyword evidence="2 6" id="KW-0238">DNA-binding</keyword>
<feature type="compositionally biased region" description="Basic and acidic residues" evidence="4">
    <location>
        <begin position="306"/>
        <end position="315"/>
    </location>
</feature>
<organism evidence="6 7">
    <name type="scientific">Dactylosporangium darangshiense</name>
    <dbReference type="NCBI Taxonomy" id="579108"/>
    <lineage>
        <taxon>Bacteria</taxon>
        <taxon>Bacillati</taxon>
        <taxon>Actinomycetota</taxon>
        <taxon>Actinomycetes</taxon>
        <taxon>Micromonosporales</taxon>
        <taxon>Micromonosporaceae</taxon>
        <taxon>Dactylosporangium</taxon>
    </lineage>
</organism>
<dbReference type="InterPro" id="IPR028082">
    <property type="entry name" value="Peripla_BP_I"/>
</dbReference>
<dbReference type="InterPro" id="IPR000843">
    <property type="entry name" value="HTH_LacI"/>
</dbReference>
<gene>
    <name evidence="6" type="ORF">GCM10022255_057900</name>
</gene>
<dbReference type="InterPro" id="IPR010982">
    <property type="entry name" value="Lambda_DNA-bd_dom_sf"/>
</dbReference>
<evidence type="ECO:0000313" key="6">
    <source>
        <dbReference type="EMBL" id="GAA4254181.1"/>
    </source>
</evidence>
<feature type="region of interest" description="Disordered" evidence="4">
    <location>
        <begin position="306"/>
        <end position="341"/>
    </location>
</feature>
<dbReference type="Gene3D" id="1.10.260.40">
    <property type="entry name" value="lambda repressor-like DNA-binding domains"/>
    <property type="match status" value="1"/>
</dbReference>
<dbReference type="SMART" id="SM00354">
    <property type="entry name" value="HTH_LACI"/>
    <property type="match status" value="1"/>
</dbReference>
<dbReference type="EMBL" id="BAABAT010000017">
    <property type="protein sequence ID" value="GAA4254181.1"/>
    <property type="molecule type" value="Genomic_DNA"/>
</dbReference>
<dbReference type="PROSITE" id="PS00356">
    <property type="entry name" value="HTH_LACI_1"/>
    <property type="match status" value="1"/>
</dbReference>
<dbReference type="SUPFAM" id="SSF47413">
    <property type="entry name" value="lambda repressor-like DNA-binding domains"/>
    <property type="match status" value="1"/>
</dbReference>
<dbReference type="GO" id="GO:0003677">
    <property type="term" value="F:DNA binding"/>
    <property type="evidence" value="ECO:0007669"/>
    <property type="project" value="UniProtKB-KW"/>
</dbReference>
<dbReference type="CDD" id="cd01392">
    <property type="entry name" value="HTH_LacI"/>
    <property type="match status" value="1"/>
</dbReference>
<keyword evidence="1" id="KW-0805">Transcription regulation</keyword>
<name>A0ABP8DEN1_9ACTN</name>
<dbReference type="SUPFAM" id="SSF53822">
    <property type="entry name" value="Periplasmic binding protein-like I"/>
    <property type="match status" value="1"/>
</dbReference>
<protein>
    <submittedName>
        <fullName evidence="6">LacI family DNA-binding transcriptional regulator</fullName>
    </submittedName>
</protein>
<dbReference type="Gene3D" id="3.40.50.2300">
    <property type="match status" value="2"/>
</dbReference>
<feature type="domain" description="HTH lacI-type" evidence="5">
    <location>
        <begin position="1"/>
        <end position="53"/>
    </location>
</feature>
<dbReference type="PANTHER" id="PTHR30146">
    <property type="entry name" value="LACI-RELATED TRANSCRIPTIONAL REPRESSOR"/>
    <property type="match status" value="1"/>
</dbReference>
<keyword evidence="7" id="KW-1185">Reference proteome</keyword>
<evidence type="ECO:0000256" key="1">
    <source>
        <dbReference type="ARBA" id="ARBA00023015"/>
    </source>
</evidence>
<evidence type="ECO:0000256" key="4">
    <source>
        <dbReference type="SAM" id="MobiDB-lite"/>
    </source>
</evidence>
<feature type="compositionally biased region" description="Polar residues" evidence="4">
    <location>
        <begin position="322"/>
        <end position="333"/>
    </location>
</feature>
<keyword evidence="3" id="KW-0804">Transcription</keyword>
<dbReference type="PANTHER" id="PTHR30146:SF109">
    <property type="entry name" value="HTH-TYPE TRANSCRIPTIONAL REGULATOR GALS"/>
    <property type="match status" value="1"/>
</dbReference>
<accession>A0ABP8DEN1</accession>
<dbReference type="InterPro" id="IPR046335">
    <property type="entry name" value="LacI/GalR-like_sensor"/>
</dbReference>
<evidence type="ECO:0000256" key="3">
    <source>
        <dbReference type="ARBA" id="ARBA00023163"/>
    </source>
</evidence>
<proteinExistence type="predicted"/>
<sequence length="341" mass="36528">MRDVARAAGVSISTVANVLNNPAVVADATRTRVEEAMAAVGFVRSGPARQLRGLPSRLVGSVTLDQANPFYAELNRGIEDRLDEAGCLVLACSTDIQPDKELRILRLLEEQSPRGIIVTPTGENLEQFEAIARRGTPVVLLDAPRGALDLCAVAVDHVAGGRLAGEHLLGLGHRHIAFVSATWDVPPVRDRLEGLRRALGEAGAQMPVEVRMDQGDLYRGTEEAVLALLALDPSPSAVVCLNDVAALALVRALERRGLRVPADVSVVGYDDVPFAAHVQPALTTVRRPIRNLGRIAAELLLAESTPTHHHEEQVFRPKLVSRATTAPPSSLHSAASGRRPR</sequence>
<evidence type="ECO:0000313" key="7">
    <source>
        <dbReference type="Proteomes" id="UP001500620"/>
    </source>
</evidence>
<reference evidence="7" key="1">
    <citation type="journal article" date="2019" name="Int. J. Syst. Evol. Microbiol.">
        <title>The Global Catalogue of Microorganisms (GCM) 10K type strain sequencing project: providing services to taxonomists for standard genome sequencing and annotation.</title>
        <authorList>
            <consortium name="The Broad Institute Genomics Platform"/>
            <consortium name="The Broad Institute Genome Sequencing Center for Infectious Disease"/>
            <person name="Wu L."/>
            <person name="Ma J."/>
        </authorList>
    </citation>
    <scope>NUCLEOTIDE SEQUENCE [LARGE SCALE GENOMIC DNA]</scope>
    <source>
        <strain evidence="7">JCM 17441</strain>
    </source>
</reference>
<dbReference type="PROSITE" id="PS50932">
    <property type="entry name" value="HTH_LACI_2"/>
    <property type="match status" value="1"/>
</dbReference>
<evidence type="ECO:0000259" key="5">
    <source>
        <dbReference type="PROSITE" id="PS50932"/>
    </source>
</evidence>
<comment type="caution">
    <text evidence="6">The sequence shown here is derived from an EMBL/GenBank/DDBJ whole genome shotgun (WGS) entry which is preliminary data.</text>
</comment>
<dbReference type="Pfam" id="PF00356">
    <property type="entry name" value="LacI"/>
    <property type="match status" value="1"/>
</dbReference>
<evidence type="ECO:0000256" key="2">
    <source>
        <dbReference type="ARBA" id="ARBA00023125"/>
    </source>
</evidence>